<dbReference type="EMBL" id="SRXV01000003">
    <property type="protein sequence ID" value="TGY92399.1"/>
    <property type="molecule type" value="Genomic_DNA"/>
</dbReference>
<protein>
    <submittedName>
        <fullName evidence="1">Uncharacterized protein</fullName>
    </submittedName>
</protein>
<name>A0A4V3RZ06_9PROT</name>
<dbReference type="Proteomes" id="UP000305451">
    <property type="component" value="Unassembled WGS sequence"/>
</dbReference>
<keyword evidence="2" id="KW-1185">Reference proteome</keyword>
<dbReference type="Pfam" id="PF18928">
    <property type="entry name" value="DUF5677"/>
    <property type="match status" value="1"/>
</dbReference>
<organism evidence="1 2">
    <name type="scientific">Marinicauda pacifica</name>
    <dbReference type="NCBI Taxonomy" id="1133559"/>
    <lineage>
        <taxon>Bacteria</taxon>
        <taxon>Pseudomonadati</taxon>
        <taxon>Pseudomonadota</taxon>
        <taxon>Alphaproteobacteria</taxon>
        <taxon>Maricaulales</taxon>
        <taxon>Maricaulaceae</taxon>
        <taxon>Marinicauda</taxon>
    </lineage>
</organism>
<dbReference type="AlphaFoldDB" id="A0A4V3RZ06"/>
<dbReference type="OrthoDB" id="7531258at2"/>
<reference evidence="1 2" key="1">
    <citation type="journal article" date="2013" name="Int. J. Syst. Evol. Microbiol.">
        <title>Marinicauda pacifica gen. nov., sp. nov., a prosthecate alphaproteobacterium of the family Hyphomonadaceae isolated from deep seawater.</title>
        <authorList>
            <person name="Zhang X.Y."/>
            <person name="Li G.W."/>
            <person name="Wang C.S."/>
            <person name="Zhang Y.J."/>
            <person name="Xu X.W."/>
            <person name="Li H."/>
            <person name="Liu A."/>
            <person name="Liu C."/>
            <person name="Xie B.B."/>
            <person name="Qin Q.L."/>
            <person name="Xu Z."/>
            <person name="Chen X.L."/>
            <person name="Zhou B.C."/>
            <person name="Zhang Y.Z."/>
        </authorList>
    </citation>
    <scope>NUCLEOTIDE SEQUENCE [LARGE SCALE GENOMIC DNA]</scope>
    <source>
        <strain evidence="1 2">P-1 km-3</strain>
    </source>
</reference>
<proteinExistence type="predicted"/>
<dbReference type="RefSeq" id="WP_135945533.1">
    <property type="nucleotide sequence ID" value="NZ_BMEI01000003.1"/>
</dbReference>
<evidence type="ECO:0000313" key="2">
    <source>
        <dbReference type="Proteomes" id="UP000305451"/>
    </source>
</evidence>
<evidence type="ECO:0000313" key="1">
    <source>
        <dbReference type="EMBL" id="TGY92399.1"/>
    </source>
</evidence>
<gene>
    <name evidence="1" type="ORF">E5162_12190</name>
</gene>
<comment type="caution">
    <text evidence="1">The sequence shown here is derived from an EMBL/GenBank/DDBJ whole genome shotgun (WGS) entry which is preliminary data.</text>
</comment>
<accession>A0A4V3RZ06</accession>
<sequence>MFGNDLQKKVDELIQEVPRTLLEGLIERKLEEIGEEADPETIASLCDKILSGEDRKETANQPSDGNDDAKIIAINQADIDDISNRASKFAAQLPELMDEQSDRAGRSLYRELKKRWPDQDSHIQARQSVHAEYTAAYWGDALAHLEMLVCIGEEMICEAQENAQRSRAKRNLEKCEVQHKLAVRATNVTQEVIALIWAGFPDGANARWRTLHEIAVVANLIEDADNELARRYLAHDIVESKRALDAYIRSYEKMGYKPPSKREQKNVSQAFDTVIAEFGNDFASPYGWACEHLGKKKPIFPDLERAVEQDFRLPFYKQASANVHAGARGISQTLGLYGGDGRLVMGSSIIGFEEPGIDTSIAYGQILLTLLPKPPTLDALVIMKTILELNKNCQQEFERSAKKVRRDFR</sequence>
<dbReference type="InterPro" id="IPR043733">
    <property type="entry name" value="DUF5677"/>
</dbReference>